<reference evidence="2" key="3">
    <citation type="submission" date="2018-08" db="EMBL/GenBank/DDBJ databases">
        <title>Leveraging single-cell genomics to expand the Fungal Tree of Life.</title>
        <authorList>
            <consortium name="DOE Joint Genome Institute"/>
            <person name="Ahrendt S.R."/>
            <person name="Quandt C.A."/>
            <person name="Ciobanu D."/>
            <person name="Clum A."/>
            <person name="Salamov A."/>
            <person name="Andreopoulos B."/>
            <person name="Cheng J.-F."/>
            <person name="Woyke T."/>
            <person name="Pelin A."/>
            <person name="Henrissat B."/>
            <person name="Reynolds N."/>
            <person name="Benny G.L."/>
            <person name="Smith M.E."/>
            <person name="James T.Y."/>
            <person name="Grigoriev I.V."/>
        </authorList>
    </citation>
    <scope>NUCLEOTIDE SEQUENCE</scope>
    <source>
        <strain evidence="2">CSF55</strain>
    </source>
</reference>
<dbReference type="EMBL" id="KE560945">
    <property type="protein sequence ID" value="EPZ34547.1"/>
    <property type="molecule type" value="Genomic_DNA"/>
</dbReference>
<organism evidence="1 3">
    <name type="scientific">Rozella allomycis (strain CSF55)</name>
    <dbReference type="NCBI Taxonomy" id="988480"/>
    <lineage>
        <taxon>Eukaryota</taxon>
        <taxon>Fungi</taxon>
        <taxon>Fungi incertae sedis</taxon>
        <taxon>Cryptomycota</taxon>
        <taxon>Cryptomycota incertae sedis</taxon>
        <taxon>Rozella</taxon>
    </lineage>
</organism>
<dbReference type="EMBL" id="ML004926">
    <property type="protein sequence ID" value="RKP21824.1"/>
    <property type="molecule type" value="Genomic_DNA"/>
</dbReference>
<reference evidence="1 3" key="1">
    <citation type="journal article" date="2013" name="Curr. Biol.">
        <title>Shared signatures of parasitism and phylogenomics unite Cryptomycota and microsporidia.</title>
        <authorList>
            <person name="James T.Y."/>
            <person name="Pelin A."/>
            <person name="Bonen L."/>
            <person name="Ahrendt S."/>
            <person name="Sain D."/>
            <person name="Corradi N."/>
            <person name="Stajich J.E."/>
        </authorList>
    </citation>
    <scope>NUCLEOTIDE SEQUENCE [LARGE SCALE GENOMIC DNA]</scope>
    <source>
        <strain evidence="1 3">CSF55</strain>
        <strain evidence="1 3">CSF55</strain>
    </source>
</reference>
<sequence>MEMVENNIFELDKVKEKLMLIILSSNSNACIYESIKSLCTMNCFEWVEKIVSSQNIFYVDILRYQILPYMNENDQLIVLERYFKPETFNGDCKDKVLNFYITFNEISKNIFIKNLDQIANISIDQFDLALKLIPLYKKEIKNAMIKFILTSNEEDVTKWLTFLHDWSSDANGELLGFALLTLYFNEEILNFCINILANCEYSFLLLLLPRLNMILEERHISSSTAKMIQQFIFKIITLKGFKALDFDCEIVDSLGYYKSTAKSFDFNWYNQKCENYYSFDLVTSLCFHSDHQFSSSALNLLLKMADDCVAQQQLFLHLNLLYKSGKISISTFLDSLCGFQMDSMISARVINLFLCLINQSDKPKTSKMAFSFFTKFCVQNSRAFPYLRQILFEKINDCEWELSLATSISKMNADNYGTDCLIWISRYFKSQSKGINRQILFLILNSFMSLSSIADPRAREIGDSTNSFESLKQNCINEMTRVVNAYLLHGKGNVKLVEACLDSLIKLNHAVEIDDLSKFLSIGQGAVNYLTWLVNSEISTLGRSSIAGGSNLRLEALKFVDKISPLFKNSLTPPAIKSFKTFFDLLCLNNVDIKSLRLNYSVPLTLWDSIFFHLHFIEILKIYFNNNPNQVEHLLKESLDLVSNSPDSSIVSFSIILLTAIYYFIQSPELDELYKKFSLQFTTPEENYSEDVHLSKIVFLGLHFTNSFRLNLNSIIMNGFHSIIKHCDTNLQCITSIILGRMISSLLSTAKQEEINYLIENNKEIHFELVLCQVLILNPGLKSSVREKLKLEFEERKYRNLLSNILESKEIPLSDSFILNSLPPSIDPMDVYLNKSLSNSESIKNRRDSIVLLLWGISGFVSTLSFQTEIEPKNLFQKDSILFNLIESRNEIAFKVISNCQNLPRIDWSNILDISETSFLLAFKHCIKTTITGSDKVIQKHFSRSLFSFIISVLNSKQFIDLAVKNIPNLLMDAQGNFGESILLAFFENEFNVNEFLANTIAAKGKMSKSTSMAFCSIISKCHDKDTLILMGQVAKEKMDPEITQMLIEQFNSVDSLYFLRAFPHTFKEIFSSFILDPFVHLTVVKFFNQSESVSFFNNCMDSLLVSNASADQRQNAILKLFVALFYPDLINAPLSASLVMSLAIKMINSNEFKKLSILIN</sequence>
<evidence type="ECO:0000313" key="3">
    <source>
        <dbReference type="Proteomes" id="UP000030755"/>
    </source>
</evidence>
<evidence type="ECO:0000313" key="1">
    <source>
        <dbReference type="EMBL" id="EPZ34547.1"/>
    </source>
</evidence>
<proteinExistence type="predicted"/>
<dbReference type="AlphaFoldDB" id="A0A075AWL2"/>
<dbReference type="Proteomes" id="UP000281549">
    <property type="component" value="Unassembled WGS sequence"/>
</dbReference>
<evidence type="ECO:0000313" key="4">
    <source>
        <dbReference type="Proteomes" id="UP000281549"/>
    </source>
</evidence>
<keyword evidence="3" id="KW-1185">Reference proteome</keyword>
<reference evidence="4" key="2">
    <citation type="journal article" date="2018" name="Nat. Microbiol.">
        <title>Leveraging single-cell genomics to expand the fungal tree of life.</title>
        <authorList>
            <person name="Ahrendt S.R."/>
            <person name="Quandt C.A."/>
            <person name="Ciobanu D."/>
            <person name="Clum A."/>
            <person name="Salamov A."/>
            <person name="Andreopoulos B."/>
            <person name="Cheng J.F."/>
            <person name="Woyke T."/>
            <person name="Pelin A."/>
            <person name="Henrissat B."/>
            <person name="Reynolds N.K."/>
            <person name="Benny G.L."/>
            <person name="Smith M.E."/>
            <person name="James T.Y."/>
            <person name="Grigoriev I.V."/>
        </authorList>
    </citation>
    <scope>NUCLEOTIDE SEQUENCE [LARGE SCALE GENOMIC DNA]</scope>
    <source>
        <strain evidence="4">CSF55</strain>
    </source>
</reference>
<gene>
    <name evidence="1" type="ORF">O9G_001803</name>
    <name evidence="2" type="ORF">ROZALSC1DRAFT_26791</name>
</gene>
<accession>A0A075AWL2</accession>
<evidence type="ECO:0000313" key="2">
    <source>
        <dbReference type="EMBL" id="RKP21824.1"/>
    </source>
</evidence>
<dbReference type="HOGENOM" id="CLU_275216_0_0_1"/>
<dbReference type="Proteomes" id="UP000030755">
    <property type="component" value="Unassembled WGS sequence"/>
</dbReference>
<name>A0A075AWL2_ROZAC</name>
<protein>
    <submittedName>
        <fullName evidence="1">Uncharacterized protein</fullName>
    </submittedName>
</protein>